<gene>
    <name evidence="2" type="ORF">EVAR_5610_1</name>
</gene>
<proteinExistence type="predicted"/>
<dbReference type="Proteomes" id="UP000299102">
    <property type="component" value="Unassembled WGS sequence"/>
</dbReference>
<dbReference type="OrthoDB" id="10017160at2759"/>
<reference evidence="2 3" key="1">
    <citation type="journal article" date="2019" name="Commun. Biol.">
        <title>The bagworm genome reveals a unique fibroin gene that provides high tensile strength.</title>
        <authorList>
            <person name="Kono N."/>
            <person name="Nakamura H."/>
            <person name="Ohtoshi R."/>
            <person name="Tomita M."/>
            <person name="Numata K."/>
            <person name="Arakawa K."/>
        </authorList>
    </citation>
    <scope>NUCLEOTIDE SEQUENCE [LARGE SCALE GENOMIC DNA]</scope>
</reference>
<evidence type="ECO:0000256" key="1">
    <source>
        <dbReference type="SAM" id="MobiDB-lite"/>
    </source>
</evidence>
<protein>
    <submittedName>
        <fullName evidence="2">Uncharacterized protein</fullName>
    </submittedName>
</protein>
<evidence type="ECO:0000313" key="3">
    <source>
        <dbReference type="Proteomes" id="UP000299102"/>
    </source>
</evidence>
<keyword evidence="3" id="KW-1185">Reference proteome</keyword>
<sequence length="121" mass="13505">MNGKYSRLRRRVVKERNIKRQLASRGASGRSDGFCNTATGPRSDESWIYAYDPEIKQQSTGWEFQDEPNPPKVTCAKSTEANGRLFIALTAMNSPSCGGATLLGKRADVRVPLRDDEPFRP</sequence>
<evidence type="ECO:0000313" key="2">
    <source>
        <dbReference type="EMBL" id="GBP20179.1"/>
    </source>
</evidence>
<comment type="caution">
    <text evidence="2">The sequence shown here is derived from an EMBL/GenBank/DDBJ whole genome shotgun (WGS) entry which is preliminary data.</text>
</comment>
<accession>A0A4C1U1L5</accession>
<dbReference type="EMBL" id="BGZK01000115">
    <property type="protein sequence ID" value="GBP20179.1"/>
    <property type="molecule type" value="Genomic_DNA"/>
</dbReference>
<name>A0A4C1U1L5_EUMVA</name>
<dbReference type="AlphaFoldDB" id="A0A4C1U1L5"/>
<organism evidence="2 3">
    <name type="scientific">Eumeta variegata</name>
    <name type="common">Bagworm moth</name>
    <name type="synonym">Eumeta japonica</name>
    <dbReference type="NCBI Taxonomy" id="151549"/>
    <lineage>
        <taxon>Eukaryota</taxon>
        <taxon>Metazoa</taxon>
        <taxon>Ecdysozoa</taxon>
        <taxon>Arthropoda</taxon>
        <taxon>Hexapoda</taxon>
        <taxon>Insecta</taxon>
        <taxon>Pterygota</taxon>
        <taxon>Neoptera</taxon>
        <taxon>Endopterygota</taxon>
        <taxon>Lepidoptera</taxon>
        <taxon>Glossata</taxon>
        <taxon>Ditrysia</taxon>
        <taxon>Tineoidea</taxon>
        <taxon>Psychidae</taxon>
        <taxon>Oiketicinae</taxon>
        <taxon>Eumeta</taxon>
    </lineage>
</organism>
<feature type="region of interest" description="Disordered" evidence="1">
    <location>
        <begin position="16"/>
        <end position="42"/>
    </location>
</feature>